<keyword evidence="1" id="KW-1133">Transmembrane helix</keyword>
<reference evidence="3" key="1">
    <citation type="submission" date="2021-02" db="EMBL/GenBank/DDBJ databases">
        <authorList>
            <person name="Nowell W R."/>
        </authorList>
    </citation>
    <scope>NUCLEOTIDE SEQUENCE</scope>
</reference>
<dbReference type="Proteomes" id="UP000663881">
    <property type="component" value="Unassembled WGS sequence"/>
</dbReference>
<evidence type="ECO:0000256" key="1">
    <source>
        <dbReference type="SAM" id="Phobius"/>
    </source>
</evidence>
<dbReference type="Gene3D" id="3.40.50.1820">
    <property type="entry name" value="alpha/beta hydrolase"/>
    <property type="match status" value="1"/>
</dbReference>
<evidence type="ECO:0000256" key="2">
    <source>
        <dbReference type="SAM" id="SignalP"/>
    </source>
</evidence>
<feature type="transmembrane region" description="Helical" evidence="1">
    <location>
        <begin position="786"/>
        <end position="809"/>
    </location>
</feature>
<dbReference type="SUPFAM" id="SSF53474">
    <property type="entry name" value="alpha/beta-Hydrolases"/>
    <property type="match status" value="1"/>
</dbReference>
<comment type="caution">
    <text evidence="3">The sequence shown here is derived from an EMBL/GenBank/DDBJ whole genome shotgun (WGS) entry which is preliminary data.</text>
</comment>
<keyword evidence="2" id="KW-0732">Signal</keyword>
<sequence>MYGNNILFLIVIITTVIILNGQSGCCEEKKDGSDPKKKESGKLSLFSWAKRSPKTFWEGFNAFAPPAWMTSYLPVVQWPYWGIKTEKKYSNDTFRITVEFDASSFTIETNHNQSIFEIKKKIHQKINYIFNPQTLVLLSNNDHKTLIILDNETKLGDYMNSTCECNDICSQRPDFTSCWMQNSVLFTCDQWKLIVTKRLIKTDMIFTSKPNVTHYEYAMMSLHVYEPNKPFLHDWYVTDHNPPHKNGLAFAIYMNTKRHQLVVSLRGTIVTTNSSSILDNILTDIRLFLSDQNIDTFDAARLSLFDDESIIIPHLDSLTYSVSFTGHSLGAALAECLACHYQAYAITFDSPGTSRILNNDPICQRNIKKDGYEPEKKIRTYLGNYANVINAANPQFGDVMYLKQFGIHHYTSPNEFYYIHSSAESIFLAACLFMNTAKKHIFKLGLWFSIICFIMKSSSISYIGNSWNLNGKIFNSLIQSSAKLSLIGEKLSRILTILSFIPANLPLIFTILLLFHSISTLADIIERLMCGLSVRLRQFYRSPSRIQYILDNTGIVLREFYQSLPNEIQDKLDIIGIPLMRQFHRFSSIIKLILVKFGSFLKQLFHQFSSIIKPIVDKFRSFLKQLFHRFSSMIKPILDKFGSFLKQLFHRFSSIIKPILDKFGSFLKQQFHRFLSIIKPILDSIGISLRQYIDLNSVFCRLVPLWLVIIISFATIVILPLCYYIRWLKLAHSIDKFINSFNSTTGKAYKAEHIEASSWPTFIDHSIKLVTFRLMWRVPKCIRLNFVLYLFVRLNIYLHFQFLLIYFVISASNAYCDSIVNFQELTYAMTLANP</sequence>
<accession>A0A819PT34</accession>
<keyword evidence="1" id="KW-0812">Transmembrane</keyword>
<evidence type="ECO:0008006" key="5">
    <source>
        <dbReference type="Google" id="ProtNLM"/>
    </source>
</evidence>
<proteinExistence type="predicted"/>
<evidence type="ECO:0000313" key="4">
    <source>
        <dbReference type="Proteomes" id="UP000663881"/>
    </source>
</evidence>
<organism evidence="3 4">
    <name type="scientific">Adineta steineri</name>
    <dbReference type="NCBI Taxonomy" id="433720"/>
    <lineage>
        <taxon>Eukaryota</taxon>
        <taxon>Metazoa</taxon>
        <taxon>Spiralia</taxon>
        <taxon>Gnathifera</taxon>
        <taxon>Rotifera</taxon>
        <taxon>Eurotatoria</taxon>
        <taxon>Bdelloidea</taxon>
        <taxon>Adinetida</taxon>
        <taxon>Adinetidae</taxon>
        <taxon>Adineta</taxon>
    </lineage>
</organism>
<feature type="chain" id="PRO_5032671859" description="Fungal lipase-like domain-containing protein" evidence="2">
    <location>
        <begin position="22"/>
        <end position="834"/>
    </location>
</feature>
<name>A0A819PT34_9BILA</name>
<feature type="transmembrane region" description="Helical" evidence="1">
    <location>
        <begin position="444"/>
        <end position="464"/>
    </location>
</feature>
<feature type="transmembrane region" description="Helical" evidence="1">
    <location>
        <begin position="494"/>
        <end position="515"/>
    </location>
</feature>
<dbReference type="AlphaFoldDB" id="A0A819PT34"/>
<dbReference type="InterPro" id="IPR029058">
    <property type="entry name" value="AB_hydrolase_fold"/>
</dbReference>
<protein>
    <recommendedName>
        <fullName evidence="5">Fungal lipase-like domain-containing protein</fullName>
    </recommendedName>
</protein>
<feature type="signal peptide" evidence="2">
    <location>
        <begin position="1"/>
        <end position="21"/>
    </location>
</feature>
<keyword evidence="1" id="KW-0472">Membrane</keyword>
<feature type="transmembrane region" description="Helical" evidence="1">
    <location>
        <begin position="705"/>
        <end position="725"/>
    </location>
</feature>
<gene>
    <name evidence="3" type="ORF">OKA104_LOCUS30484</name>
</gene>
<dbReference type="InterPro" id="IPR029071">
    <property type="entry name" value="Ubiquitin-like_domsf"/>
</dbReference>
<dbReference type="SUPFAM" id="SSF54236">
    <property type="entry name" value="Ubiquitin-like"/>
    <property type="match status" value="1"/>
</dbReference>
<dbReference type="EMBL" id="CAJOAY010003271">
    <property type="protein sequence ID" value="CAF4012941.1"/>
    <property type="molecule type" value="Genomic_DNA"/>
</dbReference>
<evidence type="ECO:0000313" key="3">
    <source>
        <dbReference type="EMBL" id="CAF4012941.1"/>
    </source>
</evidence>